<feature type="transmembrane region" description="Helical" evidence="7">
    <location>
        <begin position="126"/>
        <end position="148"/>
    </location>
</feature>
<evidence type="ECO:0000259" key="8">
    <source>
        <dbReference type="Pfam" id="PF20684"/>
    </source>
</evidence>
<name>A0A5M9JSC4_MONFR</name>
<comment type="similarity">
    <text evidence="5">Belongs to the SAT4 family.</text>
</comment>
<dbReference type="EMBL" id="VICG01000006">
    <property type="protein sequence ID" value="KAA8570969.1"/>
    <property type="molecule type" value="Genomic_DNA"/>
</dbReference>
<evidence type="ECO:0000256" key="3">
    <source>
        <dbReference type="ARBA" id="ARBA00022989"/>
    </source>
</evidence>
<evidence type="ECO:0000313" key="10">
    <source>
        <dbReference type="Proteomes" id="UP000322873"/>
    </source>
</evidence>
<keyword evidence="2 7" id="KW-0812">Transmembrane</keyword>
<comment type="subcellular location">
    <subcellularLocation>
        <location evidence="1">Membrane</location>
        <topology evidence="1">Multi-pass membrane protein</topology>
    </subcellularLocation>
</comment>
<gene>
    <name evidence="9" type="ORF">EYC84_000344</name>
</gene>
<protein>
    <recommendedName>
        <fullName evidence="8">Rhodopsin domain-containing protein</fullName>
    </recommendedName>
</protein>
<keyword evidence="10" id="KW-1185">Reference proteome</keyword>
<organism evidence="9 10">
    <name type="scientific">Monilinia fructicola</name>
    <name type="common">Brown rot fungus</name>
    <name type="synonym">Ciboria fructicola</name>
    <dbReference type="NCBI Taxonomy" id="38448"/>
    <lineage>
        <taxon>Eukaryota</taxon>
        <taxon>Fungi</taxon>
        <taxon>Dikarya</taxon>
        <taxon>Ascomycota</taxon>
        <taxon>Pezizomycotina</taxon>
        <taxon>Leotiomycetes</taxon>
        <taxon>Helotiales</taxon>
        <taxon>Sclerotiniaceae</taxon>
        <taxon>Monilinia</taxon>
    </lineage>
</organism>
<evidence type="ECO:0000313" key="9">
    <source>
        <dbReference type="EMBL" id="KAA8570969.1"/>
    </source>
</evidence>
<evidence type="ECO:0000256" key="6">
    <source>
        <dbReference type="SAM" id="MobiDB-lite"/>
    </source>
</evidence>
<dbReference type="InterPro" id="IPR052337">
    <property type="entry name" value="SAT4-like"/>
</dbReference>
<feature type="transmembrane region" description="Helical" evidence="7">
    <location>
        <begin position="40"/>
        <end position="59"/>
    </location>
</feature>
<accession>A0A5M9JSC4</accession>
<keyword evidence="4 7" id="KW-0472">Membrane</keyword>
<evidence type="ECO:0000256" key="4">
    <source>
        <dbReference type="ARBA" id="ARBA00023136"/>
    </source>
</evidence>
<dbReference type="InterPro" id="IPR049326">
    <property type="entry name" value="Rhodopsin_dom_fungi"/>
</dbReference>
<evidence type="ECO:0000256" key="1">
    <source>
        <dbReference type="ARBA" id="ARBA00004141"/>
    </source>
</evidence>
<dbReference type="Proteomes" id="UP000322873">
    <property type="component" value="Unassembled WGS sequence"/>
</dbReference>
<dbReference type="GO" id="GO:0016020">
    <property type="term" value="C:membrane"/>
    <property type="evidence" value="ECO:0007669"/>
    <property type="project" value="UniProtKB-SubCell"/>
</dbReference>
<evidence type="ECO:0000256" key="2">
    <source>
        <dbReference type="ARBA" id="ARBA00022692"/>
    </source>
</evidence>
<evidence type="ECO:0000256" key="7">
    <source>
        <dbReference type="SAM" id="Phobius"/>
    </source>
</evidence>
<feature type="compositionally biased region" description="Polar residues" evidence="6">
    <location>
        <begin position="220"/>
        <end position="232"/>
    </location>
</feature>
<feature type="transmembrane region" description="Helical" evidence="7">
    <location>
        <begin position="71"/>
        <end position="90"/>
    </location>
</feature>
<reference evidence="9 10" key="1">
    <citation type="submission" date="2019-06" db="EMBL/GenBank/DDBJ databases">
        <title>Genome Sequence of the Brown Rot Fungal Pathogen Monilinia fructicola.</title>
        <authorList>
            <person name="De Miccolis Angelini R.M."/>
            <person name="Landi L."/>
            <person name="Abate D."/>
            <person name="Pollastro S."/>
            <person name="Romanazzi G."/>
            <person name="Faretra F."/>
        </authorList>
    </citation>
    <scope>NUCLEOTIDE SEQUENCE [LARGE SCALE GENOMIC DNA]</scope>
    <source>
        <strain evidence="9 10">Mfrc123</strain>
    </source>
</reference>
<keyword evidence="3 7" id="KW-1133">Transmembrane helix</keyword>
<comment type="caution">
    <text evidence="9">The sequence shown here is derived from an EMBL/GenBank/DDBJ whole genome shotgun (WGS) entry which is preliminary data.</text>
</comment>
<proteinExistence type="inferred from homology"/>
<dbReference type="VEuPathDB" id="FungiDB:MFRU_011g00060"/>
<evidence type="ECO:0000256" key="5">
    <source>
        <dbReference type="ARBA" id="ARBA00038359"/>
    </source>
</evidence>
<feature type="region of interest" description="Disordered" evidence="6">
    <location>
        <begin position="211"/>
        <end position="240"/>
    </location>
</feature>
<feature type="domain" description="Rhodopsin" evidence="8">
    <location>
        <begin position="113"/>
        <end position="190"/>
    </location>
</feature>
<dbReference type="AlphaFoldDB" id="A0A5M9JSC4"/>
<sequence>MTGLSPSQIEELLQGPALNPPPGVTPNFNNPYTLLPAADAVKIATTVLATLAIFIRIYTKWRIIRVVHLEDYIAVAAWGGYIVFIVTTGFDPNVFGRHQWDIRLKNFQTFLYPIIWKLQMSFKEHVGVSAIFSTGLLACIASIVRLFISLKLLKNDDVAWLTSIMCIPSYVELGAGIITSCLPTLPKFFKTMAQIPRVAKFGASLSSIFKSSAPPKRTYETSSRYSWNQGRNEPSIPGAERRGWESYNVLEGSQDQHDAFSTTSLGNVAMAKGTGNERDNLEMVPVDEEMGILRSVRISIVRYSSPDPERNLV</sequence>
<dbReference type="PANTHER" id="PTHR33048:SF158">
    <property type="entry name" value="MEMBRANE PROTEIN PTH11-LIKE, PUTATIVE-RELATED"/>
    <property type="match status" value="1"/>
</dbReference>
<dbReference type="Pfam" id="PF20684">
    <property type="entry name" value="Fung_rhodopsin"/>
    <property type="match status" value="1"/>
</dbReference>
<dbReference type="PANTHER" id="PTHR33048">
    <property type="entry name" value="PTH11-LIKE INTEGRAL MEMBRANE PROTEIN (AFU_ORTHOLOGUE AFUA_5G11245)"/>
    <property type="match status" value="1"/>
</dbReference>